<dbReference type="Proteomes" id="UP000035642">
    <property type="component" value="Unassembled WGS sequence"/>
</dbReference>
<keyword evidence="3" id="KW-0862">Zinc</keyword>
<dbReference type="SUPFAM" id="SSF57903">
    <property type="entry name" value="FYVE/PHD zinc finger"/>
    <property type="match status" value="1"/>
</dbReference>
<evidence type="ECO:0000256" key="2">
    <source>
        <dbReference type="ARBA" id="ARBA00022771"/>
    </source>
</evidence>
<dbReference type="InterPro" id="IPR050701">
    <property type="entry name" value="Histone_Mod_Regulator"/>
</dbReference>
<dbReference type="InterPro" id="IPR013083">
    <property type="entry name" value="Znf_RING/FYVE/PHD"/>
</dbReference>
<evidence type="ECO:0000313" key="6">
    <source>
        <dbReference type="Proteomes" id="UP000035642"/>
    </source>
</evidence>
<keyword evidence="6" id="KW-1185">Reference proteome</keyword>
<feature type="region of interest" description="Disordered" evidence="4">
    <location>
        <begin position="568"/>
        <end position="595"/>
    </location>
</feature>
<dbReference type="Gene3D" id="3.30.40.10">
    <property type="entry name" value="Zinc/RING finger domain, C3HC4 (zinc finger)"/>
    <property type="match status" value="1"/>
</dbReference>
<dbReference type="InterPro" id="IPR011011">
    <property type="entry name" value="Znf_FYVE_PHD"/>
</dbReference>
<dbReference type="PANTHER" id="PTHR13793:SF160">
    <property type="entry name" value="PHD FINGER PROTEIN RHINOCEROS"/>
    <property type="match status" value="1"/>
</dbReference>
<dbReference type="PANTHER" id="PTHR13793">
    <property type="entry name" value="PHD FINGER PROTEINS"/>
    <property type="match status" value="1"/>
</dbReference>
<accession>A0A0K0D930</accession>
<keyword evidence="2" id="KW-0863">Zinc-finger</keyword>
<dbReference type="GO" id="GO:0008270">
    <property type="term" value="F:zinc ion binding"/>
    <property type="evidence" value="ECO:0007669"/>
    <property type="project" value="UniProtKB-KW"/>
</dbReference>
<evidence type="ECO:0000259" key="5">
    <source>
        <dbReference type="SMART" id="SM00249"/>
    </source>
</evidence>
<protein>
    <submittedName>
        <fullName evidence="7">PHD domain-containing protein</fullName>
    </submittedName>
</protein>
<name>A0A0K0D930_ANGCA</name>
<dbReference type="Pfam" id="PF13831">
    <property type="entry name" value="PHD_2"/>
    <property type="match status" value="1"/>
</dbReference>
<reference evidence="7" key="2">
    <citation type="submission" date="2017-02" db="UniProtKB">
        <authorList>
            <consortium name="WormBaseParasite"/>
        </authorList>
    </citation>
    <scope>IDENTIFICATION</scope>
</reference>
<dbReference type="STRING" id="6313.A0A0K0D930"/>
<organism evidence="6 7">
    <name type="scientific">Angiostrongylus cantonensis</name>
    <name type="common">Rat lungworm</name>
    <dbReference type="NCBI Taxonomy" id="6313"/>
    <lineage>
        <taxon>Eukaryota</taxon>
        <taxon>Metazoa</taxon>
        <taxon>Ecdysozoa</taxon>
        <taxon>Nematoda</taxon>
        <taxon>Chromadorea</taxon>
        <taxon>Rhabditida</taxon>
        <taxon>Rhabditina</taxon>
        <taxon>Rhabditomorpha</taxon>
        <taxon>Strongyloidea</taxon>
        <taxon>Metastrongylidae</taxon>
        <taxon>Angiostrongylus</taxon>
    </lineage>
</organism>
<evidence type="ECO:0000313" key="7">
    <source>
        <dbReference type="WBParaSite" id="ACAC_0000658801-mRNA-1"/>
    </source>
</evidence>
<dbReference type="InterPro" id="IPR001965">
    <property type="entry name" value="Znf_PHD"/>
</dbReference>
<dbReference type="InterPro" id="IPR019787">
    <property type="entry name" value="Znf_PHD-finger"/>
</dbReference>
<keyword evidence="1" id="KW-0479">Metal-binding</keyword>
<dbReference type="GO" id="GO:0006357">
    <property type="term" value="P:regulation of transcription by RNA polymerase II"/>
    <property type="evidence" value="ECO:0007669"/>
    <property type="project" value="TreeGrafter"/>
</dbReference>
<evidence type="ECO:0000256" key="4">
    <source>
        <dbReference type="SAM" id="MobiDB-lite"/>
    </source>
</evidence>
<dbReference type="SMART" id="SM00249">
    <property type="entry name" value="PHD"/>
    <property type="match status" value="1"/>
</dbReference>
<proteinExistence type="predicted"/>
<feature type="domain" description="Zinc finger PHD-type" evidence="5">
    <location>
        <begin position="297"/>
        <end position="340"/>
    </location>
</feature>
<reference evidence="6" key="1">
    <citation type="submission" date="2012-09" db="EMBL/GenBank/DDBJ databases">
        <authorList>
            <person name="Martin A.A."/>
        </authorList>
    </citation>
    <scope>NUCLEOTIDE SEQUENCE</scope>
</reference>
<sequence>MTPAAPSFENCLPKVKFRTNQRRLLGAEQTTTAGMKKISKITVEHRKTSKVSDIGAEGCDGENYLSKGKQDSLAANLASCSPSTSGKFIGDSHIEVSDEDGDNYSSCPEDVNKGKNHSVQRLDRFCKDVFSLKEDLFNGHSARNFYVVKSDGRPAEMFRTDLFDKLRKGIDANQDSDDEYIPGNGLIRMTDRWRAEWSNGIQVPLGPSSLSGSGVRKTVLSRDSSIGTSIQRRRRQLMKKFFAKPFGYTAVDPLRLYECTALDKQWLKLLNEHLSNVRKSPLSMEMFLEIMNDFEIECYKHECEPDDEMVFCDGCNLCVHMSCYGLQELPAGEWLCMKCRLYFGHDPPCVLCPTIGGALKCVDESDEWAHVAFSDEEGDDLCSIGLLRQFEQTCYLYASHEETAARLKQDPLIVAAVFEFWRRKRLHLNNGRPLIDNLQDEIRIGESDTPQLELPICTVVTSTRSSTSSPVKRAGGHPRKYILESMSNLQHALVKAPIDTNTEKTRIMRSRLLSSLQKVLCSKSIIDRAENKAEEISNFKEAFCVLTNSGTQFDKSASPSSSLVELSQLSLQHTPRSQKKRDERHDEMPLSNPSCRSQLNGLLLKKRKVKQENFVPDQLKDEGNIRRSLRSWKDHSIVENDETVTVNNITQTEHRNNSIDVKQACSPKSKQNHCLNSSVSRELSGDEMAMNEVNSNIKCNVSNTVVSLEQFYSIGDNKRIILKGRQSESKKPAGKVGSPLRKRRRTVAETPTNKVALLEALDSKGFDKNSEQRYSIF</sequence>
<feature type="region of interest" description="Disordered" evidence="4">
    <location>
        <begin position="723"/>
        <end position="752"/>
    </location>
</feature>
<dbReference type="WBParaSite" id="ACAC_0000658801-mRNA-1">
    <property type="protein sequence ID" value="ACAC_0000658801-mRNA-1"/>
    <property type="gene ID" value="ACAC_0000658801"/>
</dbReference>
<dbReference type="CDD" id="cd15492">
    <property type="entry name" value="PHD_BRPF_JADE_like"/>
    <property type="match status" value="1"/>
</dbReference>
<evidence type="ECO:0000256" key="1">
    <source>
        <dbReference type="ARBA" id="ARBA00022723"/>
    </source>
</evidence>
<evidence type="ECO:0000256" key="3">
    <source>
        <dbReference type="ARBA" id="ARBA00022833"/>
    </source>
</evidence>
<dbReference type="AlphaFoldDB" id="A0A0K0D930"/>